<feature type="transmembrane region" description="Helical" evidence="2">
    <location>
        <begin position="12"/>
        <end position="33"/>
    </location>
</feature>
<evidence type="ECO:0000313" key="4">
    <source>
        <dbReference type="Proteomes" id="UP000604161"/>
    </source>
</evidence>
<protein>
    <submittedName>
        <fullName evidence="3">Cell envelope integrity protein TolA</fullName>
    </submittedName>
</protein>
<feature type="compositionally biased region" description="Basic and acidic residues" evidence="1">
    <location>
        <begin position="109"/>
        <end position="161"/>
    </location>
</feature>
<feature type="compositionally biased region" description="Basic and acidic residues" evidence="1">
    <location>
        <begin position="62"/>
        <end position="101"/>
    </location>
</feature>
<keyword evidence="4" id="KW-1185">Reference proteome</keyword>
<dbReference type="SUPFAM" id="SSF74653">
    <property type="entry name" value="TolA/TonB C-terminal domain"/>
    <property type="match status" value="1"/>
</dbReference>
<dbReference type="Gene3D" id="3.30.1150.10">
    <property type="match status" value="1"/>
</dbReference>
<reference evidence="3 4" key="1">
    <citation type="submission" date="2020-09" db="EMBL/GenBank/DDBJ databases">
        <title>Marinomonas sp. nov., isolated from the cysticercosis algae of Qingdao, China.</title>
        <authorList>
            <person name="Sun X."/>
        </authorList>
    </citation>
    <scope>NUCLEOTIDE SEQUENCE [LARGE SCALE GENOMIC DNA]</scope>
    <source>
        <strain evidence="3 4">SM2066</strain>
    </source>
</reference>
<gene>
    <name evidence="3" type="ORF">IF202_13610</name>
</gene>
<evidence type="ECO:0000256" key="1">
    <source>
        <dbReference type="SAM" id="MobiDB-lite"/>
    </source>
</evidence>
<dbReference type="RefSeq" id="WP_191595453.1">
    <property type="nucleotide sequence ID" value="NZ_JACYFC010000004.1"/>
</dbReference>
<feature type="region of interest" description="Disordered" evidence="1">
    <location>
        <begin position="62"/>
        <end position="161"/>
    </location>
</feature>
<organism evidence="3 4">
    <name type="scientific">Marinomonas colpomeniae</name>
    <dbReference type="NCBI Taxonomy" id="2774408"/>
    <lineage>
        <taxon>Bacteria</taxon>
        <taxon>Pseudomonadati</taxon>
        <taxon>Pseudomonadota</taxon>
        <taxon>Gammaproteobacteria</taxon>
        <taxon>Oceanospirillales</taxon>
        <taxon>Oceanospirillaceae</taxon>
        <taxon>Marinomonas</taxon>
    </lineage>
</organism>
<keyword evidence="2" id="KW-0812">Transmembrane</keyword>
<evidence type="ECO:0000313" key="3">
    <source>
        <dbReference type="EMBL" id="MBD5772074.1"/>
    </source>
</evidence>
<sequence>MNWFKDDGYGIPVLLAIGIHAGIILTGIIAVDFSDNETQKPKVPVIVNATIIDISDTVIGKRESQEKEAKRQDVAAKKKREEEAAKKVKRNTERKALEAKQKKQAQAKAKAEEAAKKEAQKKKAADEVAAKKENERKQAAEKKRLAQDAEKKRLEKQAADAKKIKEQELLHKIEADRLANEERKRQEEAKKVVEQKRQAEEAAAQAAEKERAAAEAQMVQSISSLIYSRITKAWILPPNARNGMKTKLRINFFPTGEINNAQVTESSGDVLFDQRALDAVYKVKQIEELADIDSITFERNFRQIDLIFNPQDLRN</sequence>
<proteinExistence type="predicted"/>
<dbReference type="Proteomes" id="UP000604161">
    <property type="component" value="Unassembled WGS sequence"/>
</dbReference>
<evidence type="ECO:0000256" key="2">
    <source>
        <dbReference type="SAM" id="Phobius"/>
    </source>
</evidence>
<comment type="caution">
    <text evidence="3">The sequence shown here is derived from an EMBL/GenBank/DDBJ whole genome shotgun (WGS) entry which is preliminary data.</text>
</comment>
<keyword evidence="2" id="KW-1133">Transmembrane helix</keyword>
<accession>A0ABR8P2Q7</accession>
<keyword evidence="2" id="KW-0472">Membrane</keyword>
<dbReference type="Pfam" id="PF13103">
    <property type="entry name" value="TonB_2"/>
    <property type="match status" value="1"/>
</dbReference>
<dbReference type="EMBL" id="JACYFC010000004">
    <property type="protein sequence ID" value="MBD5772074.1"/>
    <property type="molecule type" value="Genomic_DNA"/>
</dbReference>
<name>A0ABR8P2Q7_9GAMM</name>